<dbReference type="RefSeq" id="WP_344781914.1">
    <property type="nucleotide sequence ID" value="NZ_BAAAZW010000003.1"/>
</dbReference>
<dbReference type="EMBL" id="BAAAZW010000003">
    <property type="protein sequence ID" value="GAA3955987.1"/>
    <property type="molecule type" value="Genomic_DNA"/>
</dbReference>
<gene>
    <name evidence="2" type="ORF">GCM10022231_13430</name>
</gene>
<sequence length="93" mass="9920">MSTNPFDDAEGTFLVLINDQNQHSLWPEFAPVPRGWTAVFGPSGRAPCLDFVEQHWTDMRPAGLIAAMDGAQVRSAGATTATEGGGRGPTPQH</sequence>
<keyword evidence="3" id="KW-1185">Reference proteome</keyword>
<dbReference type="InterPro" id="IPR037407">
    <property type="entry name" value="MLP_fam"/>
</dbReference>
<evidence type="ECO:0000313" key="2">
    <source>
        <dbReference type="EMBL" id="GAA3955987.1"/>
    </source>
</evidence>
<protein>
    <recommendedName>
        <fullName evidence="1">MbtH-like domain-containing protein</fullName>
    </recommendedName>
</protein>
<dbReference type="InterPro" id="IPR038020">
    <property type="entry name" value="MbtH-like_sf"/>
</dbReference>
<dbReference type="InterPro" id="IPR005153">
    <property type="entry name" value="MbtH-like_dom"/>
</dbReference>
<accession>A0ABP7NY62</accession>
<dbReference type="SUPFAM" id="SSF160582">
    <property type="entry name" value="MbtH-like"/>
    <property type="match status" value="1"/>
</dbReference>
<proteinExistence type="predicted"/>
<comment type="caution">
    <text evidence="2">The sequence shown here is derived from an EMBL/GenBank/DDBJ whole genome shotgun (WGS) entry which is preliminary data.</text>
</comment>
<dbReference type="PANTHER" id="PTHR38444:SF1">
    <property type="entry name" value="ENTEROBACTIN BIOSYNTHESIS PROTEIN YBDZ"/>
    <property type="match status" value="1"/>
</dbReference>
<dbReference type="Proteomes" id="UP001418444">
    <property type="component" value="Unassembled WGS sequence"/>
</dbReference>
<name>A0ABP7NY62_9ACTN</name>
<reference evidence="3" key="1">
    <citation type="journal article" date="2019" name="Int. J. Syst. Evol. Microbiol.">
        <title>The Global Catalogue of Microorganisms (GCM) 10K type strain sequencing project: providing services to taxonomists for standard genome sequencing and annotation.</title>
        <authorList>
            <consortium name="The Broad Institute Genomics Platform"/>
            <consortium name="The Broad Institute Genome Sequencing Center for Infectious Disease"/>
            <person name="Wu L."/>
            <person name="Ma J."/>
        </authorList>
    </citation>
    <scope>NUCLEOTIDE SEQUENCE [LARGE SCALE GENOMIC DNA]</scope>
    <source>
        <strain evidence="3">JCM 16923</strain>
    </source>
</reference>
<evidence type="ECO:0000313" key="3">
    <source>
        <dbReference type="Proteomes" id="UP001418444"/>
    </source>
</evidence>
<organism evidence="2 3">
    <name type="scientific">Gordonia caeni</name>
    <dbReference type="NCBI Taxonomy" id="1007097"/>
    <lineage>
        <taxon>Bacteria</taxon>
        <taxon>Bacillati</taxon>
        <taxon>Actinomycetota</taxon>
        <taxon>Actinomycetes</taxon>
        <taxon>Mycobacteriales</taxon>
        <taxon>Gordoniaceae</taxon>
        <taxon>Gordonia</taxon>
    </lineage>
</organism>
<dbReference type="SMART" id="SM00923">
    <property type="entry name" value="MbtH"/>
    <property type="match status" value="1"/>
</dbReference>
<dbReference type="Gene3D" id="3.90.820.10">
    <property type="entry name" value="Structural Genomics, Unknown Function 30-nov-00 1gh9 Mol_id"/>
    <property type="match status" value="1"/>
</dbReference>
<dbReference type="Pfam" id="PF03621">
    <property type="entry name" value="MbtH"/>
    <property type="match status" value="1"/>
</dbReference>
<evidence type="ECO:0000259" key="1">
    <source>
        <dbReference type="SMART" id="SM00923"/>
    </source>
</evidence>
<dbReference type="PANTHER" id="PTHR38444">
    <property type="entry name" value="ENTEROBACTIN BIOSYNTHESIS PROTEIN YBDZ"/>
    <property type="match status" value="1"/>
</dbReference>
<feature type="domain" description="MbtH-like" evidence="1">
    <location>
        <begin position="4"/>
        <end position="54"/>
    </location>
</feature>